<sequence>MRGDIAMQLPDWLKKEEQYNPDQDRDYFISRSFLRITGILARYESAPPFLPDKLCPSPMAAMLFLLLLLLLIVTSSQPYFLYTVAALLLALLALQDGRRISRLLLPSLLAALFSLFILLPAILMTTNPLTLLLPVKTFLTVLASGIFTGLYPWNRITAAISWFHVPQLAIFILDTALRYIYLLGSLSREFLTALQLRSIGQNRQKSWAMAGVVGNLFLKSQEMSQEMYHAMQCRGFTGTYPHSHQRAWQPADIVLLLTATALLFIYLRLEMLL</sequence>
<feature type="transmembrane region" description="Helical" evidence="6">
    <location>
        <begin position="103"/>
        <end position="123"/>
    </location>
</feature>
<comment type="caution">
    <text evidence="7">The sequence shown here is derived from an EMBL/GenBank/DDBJ whole genome shotgun (WGS) entry which is preliminary data.</text>
</comment>
<dbReference type="Pfam" id="PF02361">
    <property type="entry name" value="CbiQ"/>
    <property type="match status" value="1"/>
</dbReference>
<reference evidence="7 8" key="1">
    <citation type="submission" date="2019-08" db="EMBL/GenBank/DDBJ databases">
        <title>In-depth cultivation of the pig gut microbiome towards novel bacterial diversity and tailored functional studies.</title>
        <authorList>
            <person name="Wylensek D."/>
            <person name="Hitch T.C.A."/>
            <person name="Clavel T."/>
        </authorList>
    </citation>
    <scope>NUCLEOTIDE SEQUENCE [LARGE SCALE GENOMIC DNA]</scope>
    <source>
        <strain evidence="7 8">WCA-693-APC-5D-A</strain>
    </source>
</reference>
<feature type="transmembrane region" description="Helical" evidence="6">
    <location>
        <begin position="79"/>
        <end position="96"/>
    </location>
</feature>
<dbReference type="EMBL" id="VUNR01000017">
    <property type="protein sequence ID" value="MSU09163.1"/>
    <property type="molecule type" value="Genomic_DNA"/>
</dbReference>
<feature type="transmembrane region" description="Helical" evidence="6">
    <location>
        <begin position="247"/>
        <end position="267"/>
    </location>
</feature>
<dbReference type="PANTHER" id="PTHR34857">
    <property type="entry name" value="SLL0384 PROTEIN"/>
    <property type="match status" value="1"/>
</dbReference>
<name>A0A6I2UCA6_9FIRM</name>
<evidence type="ECO:0000256" key="5">
    <source>
        <dbReference type="ARBA" id="ARBA00023136"/>
    </source>
</evidence>
<organism evidence="7 8">
    <name type="scientific">Anaerovibrio slackiae</name>
    <dbReference type="NCBI Taxonomy" id="2652309"/>
    <lineage>
        <taxon>Bacteria</taxon>
        <taxon>Bacillati</taxon>
        <taxon>Bacillota</taxon>
        <taxon>Negativicutes</taxon>
        <taxon>Selenomonadales</taxon>
        <taxon>Selenomonadaceae</taxon>
        <taxon>Anaerovibrio</taxon>
    </lineage>
</organism>
<proteinExistence type="predicted"/>
<dbReference type="PANTHER" id="PTHR34857:SF2">
    <property type="entry name" value="SLL0384 PROTEIN"/>
    <property type="match status" value="1"/>
</dbReference>
<feature type="transmembrane region" description="Helical" evidence="6">
    <location>
        <begin position="129"/>
        <end position="150"/>
    </location>
</feature>
<dbReference type="CDD" id="cd16914">
    <property type="entry name" value="EcfT"/>
    <property type="match status" value="1"/>
</dbReference>
<dbReference type="AlphaFoldDB" id="A0A6I2UCA6"/>
<dbReference type="InterPro" id="IPR051611">
    <property type="entry name" value="ECF_transporter_component"/>
</dbReference>
<feature type="transmembrane region" description="Helical" evidence="6">
    <location>
        <begin position="162"/>
        <end position="181"/>
    </location>
</feature>
<gene>
    <name evidence="7" type="ORF">FYJ84_09215</name>
</gene>
<keyword evidence="3 6" id="KW-0812">Transmembrane</keyword>
<evidence type="ECO:0000256" key="1">
    <source>
        <dbReference type="ARBA" id="ARBA00004141"/>
    </source>
</evidence>
<accession>A0A6I2UCA6</accession>
<dbReference type="Proteomes" id="UP000433181">
    <property type="component" value="Unassembled WGS sequence"/>
</dbReference>
<evidence type="ECO:0000313" key="8">
    <source>
        <dbReference type="Proteomes" id="UP000433181"/>
    </source>
</evidence>
<keyword evidence="5 6" id="KW-0472">Membrane</keyword>
<comment type="subcellular location">
    <subcellularLocation>
        <location evidence="1">Membrane</location>
        <topology evidence="1">Multi-pass membrane protein</topology>
    </subcellularLocation>
</comment>
<keyword evidence="4 6" id="KW-1133">Transmembrane helix</keyword>
<dbReference type="InterPro" id="IPR003339">
    <property type="entry name" value="ABC/ECF_trnsptr_transmembrane"/>
</dbReference>
<keyword evidence="2" id="KW-1003">Cell membrane</keyword>
<evidence type="ECO:0000313" key="7">
    <source>
        <dbReference type="EMBL" id="MSU09163.1"/>
    </source>
</evidence>
<dbReference type="GO" id="GO:0005886">
    <property type="term" value="C:plasma membrane"/>
    <property type="evidence" value="ECO:0007669"/>
    <property type="project" value="UniProtKB-ARBA"/>
</dbReference>
<evidence type="ECO:0000256" key="6">
    <source>
        <dbReference type="SAM" id="Phobius"/>
    </source>
</evidence>
<keyword evidence="8" id="KW-1185">Reference proteome</keyword>
<evidence type="ECO:0000256" key="4">
    <source>
        <dbReference type="ARBA" id="ARBA00022989"/>
    </source>
</evidence>
<evidence type="ECO:0000256" key="3">
    <source>
        <dbReference type="ARBA" id="ARBA00022692"/>
    </source>
</evidence>
<evidence type="ECO:0000256" key="2">
    <source>
        <dbReference type="ARBA" id="ARBA00022475"/>
    </source>
</evidence>
<protein>
    <submittedName>
        <fullName evidence="7">Uncharacterized protein</fullName>
    </submittedName>
</protein>